<name>A0ABQ5E7P7_9ASTR</name>
<dbReference type="Proteomes" id="UP001151760">
    <property type="component" value="Unassembled WGS sequence"/>
</dbReference>
<proteinExistence type="predicted"/>
<sequence length="105" mass="11946">MKIHKEIHVVEASYYKKLNGELLNGELLNGELLNGELLNGELLNGELLKGTGSELVRLGSGMKEMDRYRCTLRPETVEALYCAKDWLRSEIFVNMDSVVKMEFPI</sequence>
<accession>A0ABQ5E7P7</accession>
<keyword evidence="2" id="KW-1185">Reference proteome</keyword>
<organism evidence="1 2">
    <name type="scientific">Tanacetum coccineum</name>
    <dbReference type="NCBI Taxonomy" id="301880"/>
    <lineage>
        <taxon>Eukaryota</taxon>
        <taxon>Viridiplantae</taxon>
        <taxon>Streptophyta</taxon>
        <taxon>Embryophyta</taxon>
        <taxon>Tracheophyta</taxon>
        <taxon>Spermatophyta</taxon>
        <taxon>Magnoliopsida</taxon>
        <taxon>eudicotyledons</taxon>
        <taxon>Gunneridae</taxon>
        <taxon>Pentapetalae</taxon>
        <taxon>asterids</taxon>
        <taxon>campanulids</taxon>
        <taxon>Asterales</taxon>
        <taxon>Asteraceae</taxon>
        <taxon>Asteroideae</taxon>
        <taxon>Anthemideae</taxon>
        <taxon>Anthemidinae</taxon>
        <taxon>Tanacetum</taxon>
    </lineage>
</organism>
<reference evidence="1" key="2">
    <citation type="submission" date="2022-01" db="EMBL/GenBank/DDBJ databases">
        <authorList>
            <person name="Yamashiro T."/>
            <person name="Shiraishi A."/>
            <person name="Satake H."/>
            <person name="Nakayama K."/>
        </authorList>
    </citation>
    <scope>NUCLEOTIDE SEQUENCE</scope>
</reference>
<dbReference type="EMBL" id="BQNB010016021">
    <property type="protein sequence ID" value="GJT46881.1"/>
    <property type="molecule type" value="Genomic_DNA"/>
</dbReference>
<reference evidence="1" key="1">
    <citation type="journal article" date="2022" name="Int. J. Mol. Sci.">
        <title>Draft Genome of Tanacetum Coccineum: Genomic Comparison of Closely Related Tanacetum-Family Plants.</title>
        <authorList>
            <person name="Yamashiro T."/>
            <person name="Shiraishi A."/>
            <person name="Nakayama K."/>
            <person name="Satake H."/>
        </authorList>
    </citation>
    <scope>NUCLEOTIDE SEQUENCE</scope>
</reference>
<comment type="caution">
    <text evidence="1">The sequence shown here is derived from an EMBL/GenBank/DDBJ whole genome shotgun (WGS) entry which is preliminary data.</text>
</comment>
<evidence type="ECO:0000313" key="2">
    <source>
        <dbReference type="Proteomes" id="UP001151760"/>
    </source>
</evidence>
<evidence type="ECO:0000313" key="1">
    <source>
        <dbReference type="EMBL" id="GJT46881.1"/>
    </source>
</evidence>
<gene>
    <name evidence="1" type="ORF">Tco_0955596</name>
</gene>
<protein>
    <submittedName>
        <fullName evidence="1">Uncharacterized protein</fullName>
    </submittedName>
</protein>